<keyword evidence="8" id="KW-0949">S-adenosyl-L-methionine</keyword>
<dbReference type="Pfam" id="PF04452">
    <property type="entry name" value="Methyltrans_RNA"/>
    <property type="match status" value="1"/>
</dbReference>
<feature type="domain" description="Ribosomal RNA small subunit methyltransferase E methyltransferase" evidence="13">
    <location>
        <begin position="401"/>
        <end position="468"/>
    </location>
</feature>
<keyword evidence="5" id="KW-0698">rRNA processing</keyword>
<evidence type="ECO:0000256" key="7">
    <source>
        <dbReference type="ARBA" id="ARBA00022679"/>
    </source>
</evidence>
<accession>A0ABD3R923</accession>
<dbReference type="PANTHER" id="PTHR30027">
    <property type="entry name" value="RIBOSOMAL RNA SMALL SUBUNIT METHYLTRANSFERASE E"/>
    <property type="match status" value="1"/>
</dbReference>
<organism evidence="14 15">
    <name type="scientific">Cyclostephanos tholiformis</name>
    <dbReference type="NCBI Taxonomy" id="382380"/>
    <lineage>
        <taxon>Eukaryota</taxon>
        <taxon>Sar</taxon>
        <taxon>Stramenopiles</taxon>
        <taxon>Ochrophyta</taxon>
        <taxon>Bacillariophyta</taxon>
        <taxon>Coscinodiscophyceae</taxon>
        <taxon>Thalassiosirophycidae</taxon>
        <taxon>Stephanodiscales</taxon>
        <taxon>Stephanodiscaceae</taxon>
        <taxon>Cyclostephanos</taxon>
    </lineage>
</organism>
<keyword evidence="12" id="KW-0472">Membrane</keyword>
<dbReference type="EMBL" id="JALLPB020000400">
    <property type="protein sequence ID" value="KAL3809510.1"/>
    <property type="molecule type" value="Genomic_DNA"/>
</dbReference>
<evidence type="ECO:0000256" key="2">
    <source>
        <dbReference type="ARBA" id="ARBA00005528"/>
    </source>
</evidence>
<evidence type="ECO:0000256" key="1">
    <source>
        <dbReference type="ARBA" id="ARBA00004496"/>
    </source>
</evidence>
<evidence type="ECO:0000256" key="9">
    <source>
        <dbReference type="ARBA" id="ARBA00025699"/>
    </source>
</evidence>
<evidence type="ECO:0000256" key="3">
    <source>
        <dbReference type="ARBA" id="ARBA00012328"/>
    </source>
</evidence>
<feature type="region of interest" description="Disordered" evidence="11">
    <location>
        <begin position="65"/>
        <end position="107"/>
    </location>
</feature>
<dbReference type="InterPro" id="IPR006700">
    <property type="entry name" value="RsmE"/>
</dbReference>
<keyword evidence="12" id="KW-1133">Transmembrane helix</keyword>
<name>A0ABD3R923_9STRA</name>
<keyword evidence="6" id="KW-0489">Methyltransferase</keyword>
<evidence type="ECO:0000259" key="13">
    <source>
        <dbReference type="Pfam" id="PF04452"/>
    </source>
</evidence>
<keyword evidence="15" id="KW-1185">Reference proteome</keyword>
<comment type="caution">
    <text evidence="14">The sequence shown here is derived from an EMBL/GenBank/DDBJ whole genome shotgun (WGS) entry which is preliminary data.</text>
</comment>
<dbReference type="PANTHER" id="PTHR30027:SF3">
    <property type="entry name" value="16S RRNA (URACIL(1498)-N(3))-METHYLTRANSFERASE"/>
    <property type="match status" value="1"/>
</dbReference>
<keyword evidence="7" id="KW-0808">Transferase</keyword>
<feature type="region of interest" description="Disordered" evidence="11">
    <location>
        <begin position="194"/>
        <end position="217"/>
    </location>
</feature>
<comment type="subcellular location">
    <subcellularLocation>
        <location evidence="1">Cytoplasm</location>
    </subcellularLocation>
</comment>
<proteinExistence type="inferred from homology"/>
<evidence type="ECO:0000256" key="10">
    <source>
        <dbReference type="ARBA" id="ARBA00047944"/>
    </source>
</evidence>
<keyword evidence="12" id="KW-0812">Transmembrane</keyword>
<reference evidence="14 15" key="1">
    <citation type="submission" date="2024-10" db="EMBL/GenBank/DDBJ databases">
        <title>Updated reference genomes for cyclostephanoid diatoms.</title>
        <authorList>
            <person name="Roberts W.R."/>
            <person name="Alverson A.J."/>
        </authorList>
    </citation>
    <scope>NUCLEOTIDE SEQUENCE [LARGE SCALE GENOMIC DNA]</scope>
    <source>
        <strain evidence="14 15">AJA228-03</strain>
    </source>
</reference>
<evidence type="ECO:0000256" key="5">
    <source>
        <dbReference type="ARBA" id="ARBA00022552"/>
    </source>
</evidence>
<dbReference type="Proteomes" id="UP001530377">
    <property type="component" value="Unassembled WGS sequence"/>
</dbReference>
<keyword evidence="4" id="KW-0963">Cytoplasm</keyword>
<comment type="similarity">
    <text evidence="2">Belongs to the RNA methyltransferase RsmE family.</text>
</comment>
<dbReference type="InterPro" id="IPR029026">
    <property type="entry name" value="tRNA_m1G_MTases_N"/>
</dbReference>
<comment type="function">
    <text evidence="9">Specifically methylates the N3 position of the uracil ring of uridine 1498 (m3U1498) in 16S rRNA. Acts on the fully assembled 30S ribosomal subunit.</text>
</comment>
<evidence type="ECO:0000256" key="6">
    <source>
        <dbReference type="ARBA" id="ARBA00022603"/>
    </source>
</evidence>
<evidence type="ECO:0000256" key="12">
    <source>
        <dbReference type="SAM" id="Phobius"/>
    </source>
</evidence>
<dbReference type="InterPro" id="IPR029028">
    <property type="entry name" value="Alpha/beta_knot_MTases"/>
</dbReference>
<dbReference type="Gene3D" id="3.40.1280.10">
    <property type="match status" value="1"/>
</dbReference>
<dbReference type="GO" id="GO:0006364">
    <property type="term" value="P:rRNA processing"/>
    <property type="evidence" value="ECO:0007669"/>
    <property type="project" value="UniProtKB-KW"/>
</dbReference>
<evidence type="ECO:0000313" key="14">
    <source>
        <dbReference type="EMBL" id="KAL3809510.1"/>
    </source>
</evidence>
<evidence type="ECO:0000256" key="8">
    <source>
        <dbReference type="ARBA" id="ARBA00022691"/>
    </source>
</evidence>
<dbReference type="CDD" id="cd18084">
    <property type="entry name" value="RsmE-like"/>
    <property type="match status" value="1"/>
</dbReference>
<evidence type="ECO:0000256" key="11">
    <source>
        <dbReference type="SAM" id="MobiDB-lite"/>
    </source>
</evidence>
<sequence>MVGYGPSNLSARPPRLIVVVVVVVVVVVFSSSAASSNSSYSGFVVFFPGASASFASPPRLRGYQIEGRGSKSSFSSPPSPFSRRTSPTAKSSLGVDGLESESRGAGEEDFRTLPRLYVGPTRGRGLSVGAVIPLTSGQTHHLVNVVRIFKRRGKRRRSIDVLDDDGDDDGGRIRIYNGDDGEWLARVVRAASPTSSTTIMGKSGRRTPSRRRGGDEPSLVAQCVVRLREQDPVADDARPWVIFVPLKKQHRTKIMIEKCTEIGVGRMMPIASDRMEGESSIVSFVRPPRDDDDDEDGMDAARLDKLEVQSIEASEQCERLDVPIITHDAALTRSYVERSSTHGGLWTVRDFLSKWCREWEGGDVNLSDHDGSTSTYGVGSRRVLLICRERGSGSDGVVPVLHALRENDRVAFLVGPEGGWSAEEERSFDEICSEYDVGRDGDSPVRCVSLGPSILRAETACMVAVSAWALTNDSR</sequence>
<feature type="transmembrane region" description="Helical" evidence="12">
    <location>
        <begin position="16"/>
        <end position="34"/>
    </location>
</feature>
<dbReference type="GO" id="GO:0032259">
    <property type="term" value="P:methylation"/>
    <property type="evidence" value="ECO:0007669"/>
    <property type="project" value="UniProtKB-KW"/>
</dbReference>
<evidence type="ECO:0000256" key="4">
    <source>
        <dbReference type="ARBA" id="ARBA00022490"/>
    </source>
</evidence>
<dbReference type="SUPFAM" id="SSF75217">
    <property type="entry name" value="alpha/beta knot"/>
    <property type="match status" value="1"/>
</dbReference>
<dbReference type="EC" id="2.1.1.193" evidence="3"/>
<gene>
    <name evidence="14" type="ORF">ACHAXA_009746</name>
</gene>
<comment type="catalytic activity">
    <reaction evidence="10">
        <text>uridine(1498) in 16S rRNA + S-adenosyl-L-methionine = N(3)-methyluridine(1498) in 16S rRNA + S-adenosyl-L-homocysteine + H(+)</text>
        <dbReference type="Rhea" id="RHEA:42920"/>
        <dbReference type="Rhea" id="RHEA-COMP:10283"/>
        <dbReference type="Rhea" id="RHEA-COMP:10284"/>
        <dbReference type="ChEBI" id="CHEBI:15378"/>
        <dbReference type="ChEBI" id="CHEBI:57856"/>
        <dbReference type="ChEBI" id="CHEBI:59789"/>
        <dbReference type="ChEBI" id="CHEBI:65315"/>
        <dbReference type="ChEBI" id="CHEBI:74502"/>
        <dbReference type="EC" id="2.1.1.193"/>
    </reaction>
</comment>
<dbReference type="AlphaFoldDB" id="A0ABD3R923"/>
<dbReference type="InterPro" id="IPR046886">
    <property type="entry name" value="RsmE_MTase_dom"/>
</dbReference>
<dbReference type="GO" id="GO:0005737">
    <property type="term" value="C:cytoplasm"/>
    <property type="evidence" value="ECO:0007669"/>
    <property type="project" value="UniProtKB-SubCell"/>
</dbReference>
<evidence type="ECO:0000313" key="15">
    <source>
        <dbReference type="Proteomes" id="UP001530377"/>
    </source>
</evidence>
<feature type="compositionally biased region" description="Low complexity" evidence="11">
    <location>
        <begin position="72"/>
        <end position="88"/>
    </location>
</feature>
<dbReference type="GO" id="GO:0008168">
    <property type="term" value="F:methyltransferase activity"/>
    <property type="evidence" value="ECO:0007669"/>
    <property type="project" value="UniProtKB-KW"/>
</dbReference>
<protein>
    <recommendedName>
        <fullName evidence="3">16S rRNA (uracil(1498)-N(3))-methyltransferase</fullName>
        <ecNumber evidence="3">2.1.1.193</ecNumber>
    </recommendedName>
</protein>